<keyword evidence="6 11" id="KW-1133">Transmembrane helix</keyword>
<name>A0A319D851_9EURO</name>
<dbReference type="RefSeq" id="XP_025486342.1">
    <property type="nucleotide sequence ID" value="XM_025630740.1"/>
</dbReference>
<dbReference type="GO" id="GO:0000001">
    <property type="term" value="P:mitochondrion inheritance"/>
    <property type="evidence" value="ECO:0007669"/>
    <property type="project" value="InterPro"/>
</dbReference>
<evidence type="ECO:0000256" key="8">
    <source>
        <dbReference type="ARBA" id="ARBA00023136"/>
    </source>
</evidence>
<evidence type="ECO:0000313" key="13">
    <source>
        <dbReference type="Proteomes" id="UP000248340"/>
    </source>
</evidence>
<keyword evidence="5" id="KW-0809">Transit peptide</keyword>
<proteinExistence type="inferred from homology"/>
<dbReference type="GeneID" id="37133481"/>
<evidence type="ECO:0000256" key="11">
    <source>
        <dbReference type="SAM" id="Phobius"/>
    </source>
</evidence>
<dbReference type="GO" id="GO:0007005">
    <property type="term" value="P:mitochondrion organization"/>
    <property type="evidence" value="ECO:0007669"/>
    <property type="project" value="InterPro"/>
</dbReference>
<keyword evidence="4" id="KW-0999">Mitochondrion inner membrane</keyword>
<dbReference type="VEuPathDB" id="FungiDB:BO82DRAFT_216429"/>
<feature type="transmembrane region" description="Helical" evidence="11">
    <location>
        <begin position="224"/>
        <end position="251"/>
    </location>
</feature>
<keyword evidence="13" id="KW-1185">Reference proteome</keyword>
<dbReference type="Proteomes" id="UP000248340">
    <property type="component" value="Unassembled WGS sequence"/>
</dbReference>
<organism evidence="12 13">
    <name type="scientific">Aspergillus uvarum CBS 121591</name>
    <dbReference type="NCBI Taxonomy" id="1448315"/>
    <lineage>
        <taxon>Eukaryota</taxon>
        <taxon>Fungi</taxon>
        <taxon>Dikarya</taxon>
        <taxon>Ascomycota</taxon>
        <taxon>Pezizomycotina</taxon>
        <taxon>Eurotiomycetes</taxon>
        <taxon>Eurotiomycetidae</taxon>
        <taxon>Eurotiales</taxon>
        <taxon>Aspergillaceae</taxon>
        <taxon>Aspergillus</taxon>
        <taxon>Aspergillus subgen. Circumdati</taxon>
    </lineage>
</organism>
<comment type="function">
    <text evidence="9">Involved in the organization of the mitochondrial membranes and the global structure of the mitochondria. Also required for mitochondrial distribution and mobility as well as for the maintenance of mitochondrial DNA nucleoids structures.</text>
</comment>
<evidence type="ECO:0000256" key="10">
    <source>
        <dbReference type="SAM" id="MobiDB-lite"/>
    </source>
</evidence>
<dbReference type="PANTHER" id="PTHR31068:SF0">
    <property type="entry name" value="MITOCHONDRIAL DISTRIBUTION AND MORPHOLOGY PROTEIN 31"/>
    <property type="match status" value="1"/>
</dbReference>
<dbReference type="AlphaFoldDB" id="A0A319D851"/>
<dbReference type="EMBL" id="KZ821766">
    <property type="protein sequence ID" value="PYH76142.1"/>
    <property type="molecule type" value="Genomic_DNA"/>
</dbReference>
<dbReference type="Pfam" id="PF08118">
    <property type="entry name" value="MDM31_MDM32"/>
    <property type="match status" value="1"/>
</dbReference>
<evidence type="ECO:0000313" key="12">
    <source>
        <dbReference type="EMBL" id="PYH76142.1"/>
    </source>
</evidence>
<dbReference type="STRING" id="1448315.A0A319D851"/>
<keyword evidence="3 11" id="KW-0812">Transmembrane</keyword>
<gene>
    <name evidence="12" type="ORF">BO82DRAFT_216429</name>
</gene>
<evidence type="ECO:0000256" key="2">
    <source>
        <dbReference type="ARBA" id="ARBA00005687"/>
    </source>
</evidence>
<protein>
    <submittedName>
        <fullName evidence="12">Mitochondrion biogenesis protein</fullName>
    </submittedName>
</protein>
<accession>A0A319D851</accession>
<evidence type="ECO:0000256" key="3">
    <source>
        <dbReference type="ARBA" id="ARBA00022692"/>
    </source>
</evidence>
<dbReference type="PANTHER" id="PTHR31068">
    <property type="entry name" value="MITOCHONDRIAL DISTRIBUTION AND MORPHOLOGY PROTEIN 31"/>
    <property type="match status" value="1"/>
</dbReference>
<keyword evidence="7" id="KW-0496">Mitochondrion</keyword>
<keyword evidence="8 11" id="KW-0472">Membrane</keyword>
<evidence type="ECO:0000256" key="6">
    <source>
        <dbReference type="ARBA" id="ARBA00022989"/>
    </source>
</evidence>
<dbReference type="InterPro" id="IPR012571">
    <property type="entry name" value="Mdm31/Mdm32"/>
</dbReference>
<evidence type="ECO:0000256" key="9">
    <source>
        <dbReference type="ARBA" id="ARBA00025191"/>
    </source>
</evidence>
<reference evidence="12 13" key="1">
    <citation type="submission" date="2016-12" db="EMBL/GenBank/DDBJ databases">
        <title>The genomes of Aspergillus section Nigri reveals drivers in fungal speciation.</title>
        <authorList>
            <consortium name="DOE Joint Genome Institute"/>
            <person name="Vesth T.C."/>
            <person name="Nybo J."/>
            <person name="Theobald S."/>
            <person name="Brandl J."/>
            <person name="Frisvad J.C."/>
            <person name="Nielsen K.F."/>
            <person name="Lyhne E.K."/>
            <person name="Kogle M.E."/>
            <person name="Kuo A."/>
            <person name="Riley R."/>
            <person name="Clum A."/>
            <person name="Nolan M."/>
            <person name="Lipzen A."/>
            <person name="Salamov A."/>
            <person name="Henrissat B."/>
            <person name="Wiebenga A."/>
            <person name="De Vries R.P."/>
            <person name="Grigoriev I.V."/>
            <person name="Mortensen U.H."/>
            <person name="Andersen M.R."/>
            <person name="Baker S.E."/>
        </authorList>
    </citation>
    <scope>NUCLEOTIDE SEQUENCE [LARGE SCALE GENOMIC DNA]</scope>
    <source>
        <strain evidence="12 13">CBS 121591</strain>
    </source>
</reference>
<evidence type="ECO:0000256" key="5">
    <source>
        <dbReference type="ARBA" id="ARBA00022946"/>
    </source>
</evidence>
<feature type="region of interest" description="Disordered" evidence="10">
    <location>
        <begin position="325"/>
        <end position="345"/>
    </location>
</feature>
<evidence type="ECO:0000256" key="7">
    <source>
        <dbReference type="ARBA" id="ARBA00023128"/>
    </source>
</evidence>
<evidence type="ECO:0000256" key="4">
    <source>
        <dbReference type="ARBA" id="ARBA00022792"/>
    </source>
</evidence>
<feature type="compositionally biased region" description="Basic and acidic residues" evidence="10">
    <location>
        <begin position="330"/>
        <end position="341"/>
    </location>
</feature>
<evidence type="ECO:0000256" key="1">
    <source>
        <dbReference type="ARBA" id="ARBA00004273"/>
    </source>
</evidence>
<sequence length="722" mass="81161">MSGHFTRRLYAILNPLLGHGSQASRTPLNPGNFSSRLFSKCPCAEKPYHPSQISNRATRRFAYGACLVLGASPNSTALETRSTCTTSPKRLLYHLGRKPLLISFQNASKRRLHTHNDESHQTKTQKDHFEPTRATRITHSMPTGDKHEVTQGREYLPSSNDAHQKLYANRHLINRLPHMPHLHRPSKEELLAAANGFWSRLKVRFKWFSIRSVRPFNLDEITALFSWVLLGHVVWVVLGTTTFFSLLIIAINTVFAQETLAGWIGNYLTKSSGVKVVFESAIVPKWRDGVITFKNVFVSRRPGQGTGNVSKGSSKTAAAVAAAAALGGEPSHELPDQRTSSDEEDTNYTQFDVSIETVNVTLSFTKWINGKGLLRDVEVRGIRGVIDRRYVHWSDDDLDPKSYRHEHHPGDFEIDSFKMSDVLVTVYQPDGFRPFPVSIFSCDLPQLRKQWLLYDFMSANMMSGSFDNSLFTIHPRQTHGFTGAQLDSGTEDGKSSPWKKHSRIRVDGLNIDHLNRGVQGPFSWIHEGTVDIVADTMFPAENDESLAKVMADFYDRLEATVTSNNHHDPASSKSSPSDIASEHDKRFLVTDLRLHLNNVKAVVPLFTRDLSYINNALIRPIVAYINSRRTFIPVNCRLVKRVGDFDGSWTTFDSGLMDDLSAAVSSHHGGSKYYANVNQVYDAFARDVVDEQARKRRFKKVGFWSLQLAAQAIFMGMAGNIA</sequence>
<dbReference type="GO" id="GO:0005743">
    <property type="term" value="C:mitochondrial inner membrane"/>
    <property type="evidence" value="ECO:0007669"/>
    <property type="project" value="UniProtKB-SubCell"/>
</dbReference>
<comment type="subcellular location">
    <subcellularLocation>
        <location evidence="1">Mitochondrion inner membrane</location>
    </subcellularLocation>
</comment>
<dbReference type="OrthoDB" id="17678at2759"/>
<comment type="similarity">
    <text evidence="2">Belongs to the MDM31/MDM32 family.</text>
</comment>